<organism evidence="2 3">
    <name type="scientific">Hydrogenophaga bisanensis</name>
    <dbReference type="NCBI Taxonomy" id="439611"/>
    <lineage>
        <taxon>Bacteria</taxon>
        <taxon>Pseudomonadati</taxon>
        <taxon>Pseudomonadota</taxon>
        <taxon>Betaproteobacteria</taxon>
        <taxon>Burkholderiales</taxon>
        <taxon>Comamonadaceae</taxon>
        <taxon>Hydrogenophaga</taxon>
    </lineage>
</organism>
<reference evidence="3" key="1">
    <citation type="journal article" date="2019" name="Int. J. Syst. Evol. Microbiol.">
        <title>The Global Catalogue of Microorganisms (GCM) 10K type strain sequencing project: providing services to taxonomists for standard genome sequencing and annotation.</title>
        <authorList>
            <consortium name="The Broad Institute Genomics Platform"/>
            <consortium name="The Broad Institute Genome Sequencing Center for Infectious Disease"/>
            <person name="Wu L."/>
            <person name="Ma J."/>
        </authorList>
    </citation>
    <scope>NUCLEOTIDE SEQUENCE [LARGE SCALE GENOMIC DNA]</scope>
    <source>
        <strain evidence="3">CCUG 54518</strain>
    </source>
</reference>
<keyword evidence="1" id="KW-1133">Transmembrane helix</keyword>
<keyword evidence="3" id="KW-1185">Reference proteome</keyword>
<proteinExistence type="predicted"/>
<gene>
    <name evidence="2" type="ORF">ACFQNJ_01470</name>
</gene>
<keyword evidence="1" id="KW-0812">Transmembrane</keyword>
<dbReference type="NCBIfam" id="TIGR02532">
    <property type="entry name" value="IV_pilin_GFxxxE"/>
    <property type="match status" value="1"/>
</dbReference>
<accession>A0ABW2R6U2</accession>
<dbReference type="PANTHER" id="PTHR30093:SF47">
    <property type="entry name" value="TYPE IV PILUS NON-CORE MINOR PILIN PILE"/>
    <property type="match status" value="1"/>
</dbReference>
<dbReference type="Proteomes" id="UP001596495">
    <property type="component" value="Unassembled WGS sequence"/>
</dbReference>
<dbReference type="EMBL" id="JBHTBX010000001">
    <property type="protein sequence ID" value="MFC7433174.1"/>
    <property type="molecule type" value="Genomic_DNA"/>
</dbReference>
<dbReference type="InterPro" id="IPR012902">
    <property type="entry name" value="N_methyl_site"/>
</dbReference>
<keyword evidence="1" id="KW-0472">Membrane</keyword>
<dbReference type="Pfam" id="PF07963">
    <property type="entry name" value="N_methyl"/>
    <property type="match status" value="1"/>
</dbReference>
<dbReference type="Gene3D" id="3.30.700.10">
    <property type="entry name" value="Glycoprotein, Type 4 Pilin"/>
    <property type="match status" value="1"/>
</dbReference>
<evidence type="ECO:0000256" key="1">
    <source>
        <dbReference type="SAM" id="Phobius"/>
    </source>
</evidence>
<dbReference type="InterPro" id="IPR045584">
    <property type="entry name" value="Pilin-like"/>
</dbReference>
<comment type="caution">
    <text evidence="2">The sequence shown here is derived from an EMBL/GenBank/DDBJ whole genome shotgun (WGS) entry which is preliminary data.</text>
</comment>
<feature type="transmembrane region" description="Helical" evidence="1">
    <location>
        <begin position="6"/>
        <end position="28"/>
    </location>
</feature>
<dbReference type="PANTHER" id="PTHR30093">
    <property type="entry name" value="GENERAL SECRETION PATHWAY PROTEIN G"/>
    <property type="match status" value="1"/>
</dbReference>
<sequence length="140" mass="15090">MSRRQAGFTLVELMITVAIVGILAAVAYPSYAEYVRRTARADAQSDMAENVQFLERVYTNNNRYDRTMNGGAWVTLPVTQSPRSGTAKYNFAIVFGAGGTTYTLTALPQGSQALDKCAAMSVNQAGVQAPLVGTDGRPCW</sequence>
<name>A0ABW2R6U2_9BURK</name>
<dbReference type="SUPFAM" id="SSF54523">
    <property type="entry name" value="Pili subunits"/>
    <property type="match status" value="1"/>
</dbReference>
<dbReference type="PROSITE" id="PS00409">
    <property type="entry name" value="PROKAR_NTER_METHYL"/>
    <property type="match status" value="1"/>
</dbReference>
<dbReference type="InterPro" id="IPR031982">
    <property type="entry name" value="PilE-like"/>
</dbReference>
<evidence type="ECO:0000313" key="3">
    <source>
        <dbReference type="Proteomes" id="UP001596495"/>
    </source>
</evidence>
<protein>
    <submittedName>
        <fullName evidence="2">Type IV pilin protein</fullName>
    </submittedName>
</protein>
<dbReference type="RefSeq" id="WP_382253270.1">
    <property type="nucleotide sequence ID" value="NZ_JBHTBX010000001.1"/>
</dbReference>
<dbReference type="Pfam" id="PF16732">
    <property type="entry name" value="ComP_DUS"/>
    <property type="match status" value="1"/>
</dbReference>
<evidence type="ECO:0000313" key="2">
    <source>
        <dbReference type="EMBL" id="MFC7433174.1"/>
    </source>
</evidence>